<name>A0A917WXK9_9ACTN</name>
<gene>
    <name evidence="1" type="ORF">GCM10007977_045390</name>
</gene>
<reference evidence="1" key="1">
    <citation type="journal article" date="2014" name="Int. J. Syst. Evol. Microbiol.">
        <title>Complete genome sequence of Corynebacterium casei LMG S-19264T (=DSM 44701T), isolated from a smear-ripened cheese.</title>
        <authorList>
            <consortium name="US DOE Joint Genome Institute (JGI-PGF)"/>
            <person name="Walter F."/>
            <person name="Albersmeier A."/>
            <person name="Kalinowski J."/>
            <person name="Ruckert C."/>
        </authorList>
    </citation>
    <scope>NUCLEOTIDE SEQUENCE</scope>
    <source>
        <strain evidence="1">JCM 19831</strain>
    </source>
</reference>
<comment type="caution">
    <text evidence="1">The sequence shown here is derived from an EMBL/GenBank/DDBJ whole genome shotgun (WGS) entry which is preliminary data.</text>
</comment>
<protein>
    <submittedName>
        <fullName evidence="1">Uncharacterized protein</fullName>
    </submittedName>
</protein>
<dbReference type="Proteomes" id="UP000642070">
    <property type="component" value="Unassembled WGS sequence"/>
</dbReference>
<organism evidence="1 2">
    <name type="scientific">Dactylosporangium sucinum</name>
    <dbReference type="NCBI Taxonomy" id="1424081"/>
    <lineage>
        <taxon>Bacteria</taxon>
        <taxon>Bacillati</taxon>
        <taxon>Actinomycetota</taxon>
        <taxon>Actinomycetes</taxon>
        <taxon>Micromonosporales</taxon>
        <taxon>Micromonosporaceae</taxon>
        <taxon>Dactylosporangium</taxon>
    </lineage>
</organism>
<sequence>MPAYPKREDPMSTVLVAEDDLATPFEPGALLERVETLLEQSGSELA</sequence>
<reference evidence="1" key="2">
    <citation type="submission" date="2020-09" db="EMBL/GenBank/DDBJ databases">
        <authorList>
            <person name="Sun Q."/>
            <person name="Ohkuma M."/>
        </authorList>
    </citation>
    <scope>NUCLEOTIDE SEQUENCE</scope>
    <source>
        <strain evidence="1">JCM 19831</strain>
    </source>
</reference>
<evidence type="ECO:0000313" key="2">
    <source>
        <dbReference type="Proteomes" id="UP000642070"/>
    </source>
</evidence>
<accession>A0A917WXK9</accession>
<evidence type="ECO:0000313" key="1">
    <source>
        <dbReference type="EMBL" id="GGM38825.1"/>
    </source>
</evidence>
<dbReference type="AlphaFoldDB" id="A0A917WXK9"/>
<dbReference type="EMBL" id="BMPI01000021">
    <property type="protein sequence ID" value="GGM38825.1"/>
    <property type="molecule type" value="Genomic_DNA"/>
</dbReference>
<keyword evidence="2" id="KW-1185">Reference proteome</keyword>
<proteinExistence type="predicted"/>